<dbReference type="Gene3D" id="2.180.10.10">
    <property type="entry name" value="RHS repeat-associated core"/>
    <property type="match status" value="1"/>
</dbReference>
<protein>
    <recommendedName>
        <fullName evidence="1">Bacterial toxin 44 domain-containing protein</fullName>
    </recommendedName>
</protein>
<feature type="domain" description="Bacterial toxin 44" evidence="1">
    <location>
        <begin position="495"/>
        <end position="577"/>
    </location>
</feature>
<dbReference type="Proteomes" id="UP001501725">
    <property type="component" value="Unassembled WGS sequence"/>
</dbReference>
<dbReference type="InterPro" id="IPR028946">
    <property type="entry name" value="Ntox44"/>
</dbReference>
<gene>
    <name evidence="2" type="ORF">GCM10023184_06580</name>
</gene>
<accession>A0ABP8GBY6</accession>
<dbReference type="Pfam" id="PF15607">
    <property type="entry name" value="Ntox44"/>
    <property type="match status" value="1"/>
</dbReference>
<reference evidence="3" key="1">
    <citation type="journal article" date="2019" name="Int. J. Syst. Evol. Microbiol.">
        <title>The Global Catalogue of Microorganisms (GCM) 10K type strain sequencing project: providing services to taxonomists for standard genome sequencing and annotation.</title>
        <authorList>
            <consortium name="The Broad Institute Genomics Platform"/>
            <consortium name="The Broad Institute Genome Sequencing Center for Infectious Disease"/>
            <person name="Wu L."/>
            <person name="Ma J."/>
        </authorList>
    </citation>
    <scope>NUCLEOTIDE SEQUENCE [LARGE SCALE GENOMIC DNA]</scope>
    <source>
        <strain evidence="3">JCM 17919</strain>
    </source>
</reference>
<evidence type="ECO:0000313" key="3">
    <source>
        <dbReference type="Proteomes" id="UP001501725"/>
    </source>
</evidence>
<dbReference type="EMBL" id="BAABGY010000002">
    <property type="protein sequence ID" value="GAA4321065.1"/>
    <property type="molecule type" value="Genomic_DNA"/>
</dbReference>
<proteinExistence type="predicted"/>
<comment type="caution">
    <text evidence="2">The sequence shown here is derived from an EMBL/GenBank/DDBJ whole genome shotgun (WGS) entry which is preliminary data.</text>
</comment>
<dbReference type="RefSeq" id="WP_345253351.1">
    <property type="nucleotide sequence ID" value="NZ_BAABGY010000002.1"/>
</dbReference>
<organism evidence="2 3">
    <name type="scientific">Flaviaesturariibacter amylovorans</name>
    <dbReference type="NCBI Taxonomy" id="1084520"/>
    <lineage>
        <taxon>Bacteria</taxon>
        <taxon>Pseudomonadati</taxon>
        <taxon>Bacteroidota</taxon>
        <taxon>Chitinophagia</taxon>
        <taxon>Chitinophagales</taxon>
        <taxon>Chitinophagaceae</taxon>
        <taxon>Flaviaestuariibacter</taxon>
    </lineage>
</organism>
<evidence type="ECO:0000259" key="1">
    <source>
        <dbReference type="Pfam" id="PF15607"/>
    </source>
</evidence>
<sequence>MSYDANGNILEYKRNGVAAKPGMDNLIYKYPQVLDLATNKAKLVSNRLRYVYDAVGANEYNITPAGHGTEDIDSQTPEMDANVVRAEVKTFQPATDNYDYDRIGNLIRDRQSKLDHIYWTVYGKIDRIVKAPALNTEIAYDYDAAGNRIGKKVTVNGVSTYTFYVRDAQGNTLGIYTKTGNGPVQWGEQMLYGSSRLGTIHLNVPVPATPMVPVGTATLHDGFEYVRKTYELSNHLGNVLATVSDQKRGVDPGADGTSDYYIADVATANDYYPFGMQMPGRKLYTESEYRYGFGGHEKTDEVKGEGNSYTAQFWEYDPRIVTRWNQDPVVKHGQSAYSILARNPIWFIDPNGADSTLYNSSTGGLIARGVTPALDKTAIWTVDPSAKGFDKNNPWKTAQKLTYTVGGDTKEKGIRGTLLRGNHPLAGKGWKAGDQVYEEDLLDMNVEFNTVVQQWKPFFAQKGKRWDEQIKMMEKCWYCDADQVLKMNAGKKAAFVWMVGPNMPFDLKSQTRKNLQQIQSFAAVIIGQYSFYRGRLMNYDDYGNAAFGAWGKAYGYGLPELTSGADIDQIFHTGKSDPGRDQFFIKYGFVLFK</sequence>
<keyword evidence="3" id="KW-1185">Reference proteome</keyword>
<evidence type="ECO:0000313" key="2">
    <source>
        <dbReference type="EMBL" id="GAA4321065.1"/>
    </source>
</evidence>
<name>A0ABP8GBY6_9BACT</name>